<proteinExistence type="predicted"/>
<organism evidence="2">
    <name type="scientific">Proteinivorax tanatarense</name>
    <dbReference type="NCBI Taxonomy" id="1260629"/>
    <lineage>
        <taxon>Bacteria</taxon>
        <taxon>Bacillati</taxon>
        <taxon>Bacillota</taxon>
        <taxon>Clostridia</taxon>
        <taxon>Eubacteriales</taxon>
        <taxon>Proteinivoracaceae</taxon>
        <taxon>Proteinivorax</taxon>
    </lineage>
</organism>
<reference evidence="2" key="1">
    <citation type="journal article" date="2013" name="Extremophiles">
        <title>Proteinivorax tanatarense gen. nov., sp. nov., an anaerobic, haloalkaliphilic, proteolytic bacterium isolated from a decaying algal bloom, and proposal of Proteinivoraceae fam. nov.</title>
        <authorList>
            <person name="Kevbrin V."/>
            <person name="Boltyanskaya Y."/>
            <person name="Zhilina T."/>
            <person name="Kolganova T."/>
            <person name="Lavrentjeva E."/>
            <person name="Kuznetsov B."/>
        </authorList>
    </citation>
    <scope>NUCLEOTIDE SEQUENCE</scope>
    <source>
        <strain evidence="2">Z-910T</strain>
    </source>
</reference>
<evidence type="ECO:0000256" key="1">
    <source>
        <dbReference type="SAM" id="Phobius"/>
    </source>
</evidence>
<evidence type="ECO:0008006" key="3">
    <source>
        <dbReference type="Google" id="ProtNLM"/>
    </source>
</evidence>
<accession>A0AAU7VLW7</accession>
<gene>
    <name evidence="2" type="ORF">PRVXT_002942</name>
</gene>
<feature type="transmembrane region" description="Helical" evidence="1">
    <location>
        <begin position="43"/>
        <end position="65"/>
    </location>
</feature>
<keyword evidence="1" id="KW-1133">Transmembrane helix</keyword>
<protein>
    <recommendedName>
        <fullName evidence="3">DUF5673 domain-containing protein</fullName>
    </recommendedName>
</protein>
<reference evidence="2" key="2">
    <citation type="submission" date="2024-06" db="EMBL/GenBank/DDBJ databases">
        <authorList>
            <person name="Petrova K.O."/>
            <person name="Toshchakov S.V."/>
            <person name="Boltjanskaja Y.V."/>
            <person name="Kevbrin V."/>
        </authorList>
    </citation>
    <scope>NUCLEOTIDE SEQUENCE</scope>
    <source>
        <strain evidence="2">Z-910T</strain>
    </source>
</reference>
<sequence length="157" mass="18223">MFDLVITFCFLIVSIYFLIKLVFGFRKHKQYALDFESKIQDPFFVKVGIITGILVAIITSIRLILFHPGFVAGWSFVSMIVICLLYLSQSKKIYTNGLGTKSSFYSWEDIKKISTTKDSYQLIIYPKSQNRQVKLYIEPGQFKQVIDKLKEKPIELT</sequence>
<dbReference type="AlphaFoldDB" id="A0AAU7VLW7"/>
<name>A0AAU7VLW7_9FIRM</name>
<dbReference type="RefSeq" id="WP_350343630.1">
    <property type="nucleotide sequence ID" value="NZ_CP158367.1"/>
</dbReference>
<evidence type="ECO:0000313" key="2">
    <source>
        <dbReference type="EMBL" id="XBX74881.1"/>
    </source>
</evidence>
<dbReference type="EMBL" id="CP158367">
    <property type="protein sequence ID" value="XBX74881.1"/>
    <property type="molecule type" value="Genomic_DNA"/>
</dbReference>
<keyword evidence="1" id="KW-0812">Transmembrane</keyword>
<feature type="transmembrane region" description="Helical" evidence="1">
    <location>
        <begin position="6"/>
        <end position="23"/>
    </location>
</feature>
<keyword evidence="1" id="KW-0472">Membrane</keyword>
<feature type="transmembrane region" description="Helical" evidence="1">
    <location>
        <begin position="71"/>
        <end position="88"/>
    </location>
</feature>